<proteinExistence type="predicted"/>
<dbReference type="GO" id="GO:0097602">
    <property type="term" value="F:cullin family protein binding"/>
    <property type="evidence" value="ECO:0007669"/>
    <property type="project" value="TreeGrafter"/>
</dbReference>
<dbReference type="GO" id="GO:0000151">
    <property type="term" value="C:ubiquitin ligase complex"/>
    <property type="evidence" value="ECO:0007669"/>
    <property type="project" value="TreeGrafter"/>
</dbReference>
<dbReference type="InterPro" id="IPR005176">
    <property type="entry name" value="PONY_dom"/>
</dbReference>
<evidence type="ECO:0000256" key="1">
    <source>
        <dbReference type="RuleBase" id="RU410713"/>
    </source>
</evidence>
<dbReference type="EMBL" id="NJEU01000484">
    <property type="protein sequence ID" value="PHH73695.1"/>
    <property type="molecule type" value="Genomic_DNA"/>
</dbReference>
<comment type="caution">
    <text evidence="3">The sequence shown here is derived from an EMBL/GenBank/DDBJ whole genome shotgun (WGS) entry which is preliminary data.</text>
</comment>
<evidence type="ECO:0000313" key="4">
    <source>
        <dbReference type="Proteomes" id="UP000224854"/>
    </source>
</evidence>
<dbReference type="InterPro" id="IPR014764">
    <property type="entry name" value="DCN-prot"/>
</dbReference>
<evidence type="ECO:0000313" key="3">
    <source>
        <dbReference type="EMBL" id="PHH73695.1"/>
    </source>
</evidence>
<comment type="function">
    <text evidence="1">Neddylation of cullins play an essential role in the regulation of SCF-type complexes activity.</text>
</comment>
<name>A0A2C5YVW3_9HYPO</name>
<dbReference type="PROSITE" id="PS51229">
    <property type="entry name" value="DCUN1"/>
    <property type="match status" value="1"/>
</dbReference>
<dbReference type="Gene3D" id="1.10.238.200">
    <property type="entry name" value="Cullin, PONY binding domain"/>
    <property type="match status" value="1"/>
</dbReference>
<evidence type="ECO:0000259" key="2">
    <source>
        <dbReference type="PROSITE" id="PS51229"/>
    </source>
</evidence>
<dbReference type="Gene3D" id="1.10.238.10">
    <property type="entry name" value="EF-hand"/>
    <property type="match status" value="1"/>
</dbReference>
<dbReference type="OrthoDB" id="27198at2759"/>
<dbReference type="GO" id="GO:0031624">
    <property type="term" value="F:ubiquitin conjugating enzyme binding"/>
    <property type="evidence" value="ECO:0007669"/>
    <property type="project" value="TreeGrafter"/>
</dbReference>
<protein>
    <recommendedName>
        <fullName evidence="1">Defective in cullin neddylation protein</fullName>
    </recommendedName>
</protein>
<feature type="domain" description="DCUN1" evidence="2">
    <location>
        <begin position="1"/>
        <end position="175"/>
    </location>
</feature>
<dbReference type="AlphaFoldDB" id="A0A2C5YVW3"/>
<dbReference type="PANTHER" id="PTHR12281">
    <property type="entry name" value="RP42 RELATED"/>
    <property type="match status" value="1"/>
</dbReference>
<dbReference type="GO" id="GO:0045116">
    <property type="term" value="P:protein neddylation"/>
    <property type="evidence" value="ECO:0007669"/>
    <property type="project" value="TreeGrafter"/>
</dbReference>
<reference evidence="3 4" key="1">
    <citation type="submission" date="2017-06" db="EMBL/GenBank/DDBJ databases">
        <title>Ant-infecting Ophiocordyceps genomes reveal a high diversity of potential behavioral manipulation genes and a possible major role for enterotoxins.</title>
        <authorList>
            <person name="De Bekker C."/>
            <person name="Evans H.C."/>
            <person name="Brachmann A."/>
            <person name="Hughes D.P."/>
        </authorList>
    </citation>
    <scope>NUCLEOTIDE SEQUENCE [LARGE SCALE GENOMIC DNA]</scope>
    <source>
        <strain evidence="3 4">1348a</strain>
    </source>
</reference>
<dbReference type="PANTHER" id="PTHR12281:SF31">
    <property type="entry name" value="DCN1-LIKE PROTEIN 3"/>
    <property type="match status" value="1"/>
</dbReference>
<organism evidence="3 4">
    <name type="scientific">Ophiocordyceps australis</name>
    <dbReference type="NCBI Taxonomy" id="1399860"/>
    <lineage>
        <taxon>Eukaryota</taxon>
        <taxon>Fungi</taxon>
        <taxon>Dikarya</taxon>
        <taxon>Ascomycota</taxon>
        <taxon>Pezizomycotina</taxon>
        <taxon>Sordariomycetes</taxon>
        <taxon>Hypocreomycetidae</taxon>
        <taxon>Hypocreales</taxon>
        <taxon>Ophiocordycipitaceae</taxon>
        <taxon>Ophiocordyceps</taxon>
    </lineage>
</organism>
<dbReference type="Pfam" id="PF03556">
    <property type="entry name" value="Cullin_binding"/>
    <property type="match status" value="1"/>
</dbReference>
<keyword evidence="4" id="KW-1185">Reference proteome</keyword>
<gene>
    <name evidence="3" type="ORF">CDD82_5315</name>
</gene>
<dbReference type="GO" id="GO:0032182">
    <property type="term" value="F:ubiquitin-like protein binding"/>
    <property type="evidence" value="ECO:0007669"/>
    <property type="project" value="TreeGrafter"/>
</dbReference>
<sequence>MDYLSSKLKVNMENAELFVALEIVQAPILGEISRQGYINGWKAAGVRPTNQEHAAHIRYLVSQLSSDATLFKKVYRHAFVTGRERDQKALSLENAFVYWSILFNAPGMLWRTENYDWLDLWKTFLTDKWTRSVNRDMWNMTLEFAFKTLTDETLSFWNQDGAWPGVIDEFVEWCQQRGIGRPDSMDVDAVVES</sequence>
<accession>A0A2C5YVW3</accession>
<dbReference type="InterPro" id="IPR042460">
    <property type="entry name" value="DCN1-like_PONY"/>
</dbReference>
<dbReference type="Proteomes" id="UP000224854">
    <property type="component" value="Unassembled WGS sequence"/>
</dbReference>